<dbReference type="Pfam" id="PF00015">
    <property type="entry name" value="MCPsignal"/>
    <property type="match status" value="1"/>
</dbReference>
<keyword evidence="1" id="KW-0145">Chemotaxis</keyword>
<name>A0A1I2ESQ5_9BACT</name>
<dbReference type="FunCoup" id="A0A1I2ESQ5">
    <property type="interactions" value="169"/>
</dbReference>
<feature type="coiled-coil region" evidence="4">
    <location>
        <begin position="111"/>
        <end position="148"/>
    </location>
</feature>
<dbReference type="InterPro" id="IPR004089">
    <property type="entry name" value="MCPsignal_dom"/>
</dbReference>
<dbReference type="CDD" id="cd06225">
    <property type="entry name" value="HAMP"/>
    <property type="match status" value="1"/>
</dbReference>
<dbReference type="InParanoid" id="A0A1I2ESQ5"/>
<dbReference type="Gene3D" id="1.10.287.950">
    <property type="entry name" value="Methyl-accepting chemotaxis protein"/>
    <property type="match status" value="1"/>
</dbReference>
<dbReference type="RefSeq" id="WP_010527463.1">
    <property type="nucleotide sequence ID" value="NZ_AFSL01000046.1"/>
</dbReference>
<dbReference type="Gene3D" id="6.10.340.10">
    <property type="match status" value="1"/>
</dbReference>
<feature type="domain" description="Methyl-accepting transducer" evidence="7">
    <location>
        <begin position="356"/>
        <end position="571"/>
    </location>
</feature>
<gene>
    <name evidence="9" type="ORF">SAMN05444380_12421</name>
</gene>
<evidence type="ECO:0000256" key="5">
    <source>
        <dbReference type="SAM" id="MobiDB-lite"/>
    </source>
</evidence>
<feature type="region of interest" description="Disordered" evidence="5">
    <location>
        <begin position="402"/>
        <end position="424"/>
    </location>
</feature>
<dbReference type="GO" id="GO:0005886">
    <property type="term" value="C:plasma membrane"/>
    <property type="evidence" value="ECO:0007669"/>
    <property type="project" value="TreeGrafter"/>
</dbReference>
<evidence type="ECO:0000256" key="6">
    <source>
        <dbReference type="SAM" id="Phobius"/>
    </source>
</evidence>
<feature type="transmembrane region" description="Helical" evidence="6">
    <location>
        <begin position="12"/>
        <end position="35"/>
    </location>
</feature>
<dbReference type="Pfam" id="PF00672">
    <property type="entry name" value="HAMP"/>
    <property type="match status" value="1"/>
</dbReference>
<dbReference type="OrthoDB" id="1112389at2"/>
<comment type="similarity">
    <text evidence="2">Belongs to the methyl-accepting chemotaxis (MCP) protein family.</text>
</comment>
<dbReference type="AlphaFoldDB" id="A0A1I2ESQ5"/>
<keyword evidence="3" id="KW-0807">Transducer</keyword>
<keyword evidence="6" id="KW-0812">Transmembrane</keyword>
<evidence type="ECO:0000259" key="7">
    <source>
        <dbReference type="PROSITE" id="PS50111"/>
    </source>
</evidence>
<dbReference type="eggNOG" id="COG0840">
    <property type="taxonomic scope" value="Bacteria"/>
</dbReference>
<dbReference type="GO" id="GO:0004888">
    <property type="term" value="F:transmembrane signaling receptor activity"/>
    <property type="evidence" value="ECO:0007669"/>
    <property type="project" value="TreeGrafter"/>
</dbReference>
<proteinExistence type="inferred from homology"/>
<protein>
    <submittedName>
        <fullName evidence="9">Methyl-accepting chemotaxis protein</fullName>
    </submittedName>
</protein>
<dbReference type="PROSITE" id="PS50885">
    <property type="entry name" value="HAMP"/>
    <property type="match status" value="1"/>
</dbReference>
<keyword evidence="10" id="KW-1185">Reference proteome</keyword>
<dbReference type="SMART" id="SM00304">
    <property type="entry name" value="HAMP"/>
    <property type="match status" value="1"/>
</dbReference>
<dbReference type="GO" id="GO:0007165">
    <property type="term" value="P:signal transduction"/>
    <property type="evidence" value="ECO:0007669"/>
    <property type="project" value="UniProtKB-KW"/>
</dbReference>
<accession>A0A1I2ESQ5</accession>
<evidence type="ECO:0000256" key="3">
    <source>
        <dbReference type="PROSITE-ProRule" id="PRU00284"/>
    </source>
</evidence>
<evidence type="ECO:0000256" key="4">
    <source>
        <dbReference type="SAM" id="Coils"/>
    </source>
</evidence>
<dbReference type="CDD" id="cd11386">
    <property type="entry name" value="MCP_signal"/>
    <property type="match status" value="1"/>
</dbReference>
<evidence type="ECO:0000313" key="9">
    <source>
        <dbReference type="EMBL" id="SFE95753.1"/>
    </source>
</evidence>
<organism evidence="9 10">
    <name type="scientific">Thermophagus xiamenensis</name>
    <dbReference type="NCBI Taxonomy" id="385682"/>
    <lineage>
        <taxon>Bacteria</taxon>
        <taxon>Pseudomonadati</taxon>
        <taxon>Bacteroidota</taxon>
        <taxon>Bacteroidia</taxon>
        <taxon>Marinilabiliales</taxon>
        <taxon>Marinilabiliaceae</taxon>
        <taxon>Thermophagus</taxon>
    </lineage>
</organism>
<evidence type="ECO:0000259" key="8">
    <source>
        <dbReference type="PROSITE" id="PS50885"/>
    </source>
</evidence>
<dbReference type="PANTHER" id="PTHR43531">
    <property type="entry name" value="PROTEIN ICFG"/>
    <property type="match status" value="1"/>
</dbReference>
<feature type="compositionally biased region" description="Polar residues" evidence="5">
    <location>
        <begin position="402"/>
        <end position="412"/>
    </location>
</feature>
<dbReference type="GO" id="GO:0006935">
    <property type="term" value="P:chemotaxis"/>
    <property type="evidence" value="ECO:0007669"/>
    <property type="project" value="UniProtKB-KW"/>
</dbReference>
<dbReference type="SUPFAM" id="SSF58104">
    <property type="entry name" value="Methyl-accepting chemotaxis protein (MCP) signaling domain"/>
    <property type="match status" value="1"/>
</dbReference>
<dbReference type="InterPro" id="IPR051310">
    <property type="entry name" value="MCP_chemotaxis"/>
</dbReference>
<evidence type="ECO:0000256" key="2">
    <source>
        <dbReference type="ARBA" id="ARBA00029447"/>
    </source>
</evidence>
<keyword evidence="6" id="KW-0472">Membrane</keyword>
<feature type="compositionally biased region" description="Basic and acidic residues" evidence="5">
    <location>
        <begin position="629"/>
        <end position="645"/>
    </location>
</feature>
<evidence type="ECO:0000256" key="1">
    <source>
        <dbReference type="ARBA" id="ARBA00022500"/>
    </source>
</evidence>
<dbReference type="PROSITE" id="PS50111">
    <property type="entry name" value="CHEMOTAXIS_TRANSDUC_2"/>
    <property type="match status" value="1"/>
</dbReference>
<feature type="region of interest" description="Disordered" evidence="5">
    <location>
        <begin position="587"/>
        <end position="653"/>
    </location>
</feature>
<dbReference type="InterPro" id="IPR003660">
    <property type="entry name" value="HAMP_dom"/>
</dbReference>
<feature type="transmembrane region" description="Helical" evidence="6">
    <location>
        <begin position="278"/>
        <end position="297"/>
    </location>
</feature>
<reference evidence="9 10" key="1">
    <citation type="submission" date="2016-10" db="EMBL/GenBank/DDBJ databases">
        <authorList>
            <person name="de Groot N.N."/>
        </authorList>
    </citation>
    <scope>NUCLEOTIDE SEQUENCE [LARGE SCALE GENOMIC DNA]</scope>
    <source>
        <strain evidence="9 10">DSM 19012</strain>
    </source>
</reference>
<feature type="domain" description="HAMP" evidence="8">
    <location>
        <begin position="299"/>
        <end position="351"/>
    </location>
</feature>
<dbReference type="Proteomes" id="UP000181976">
    <property type="component" value="Unassembled WGS sequence"/>
</dbReference>
<keyword evidence="6" id="KW-1133">Transmembrane helix</keyword>
<sequence length="653" mass="72915">MNWKDLKISTKIRGSIAVVVVLTLIMGSITFYNLLTIGKGVKDLSQKYIPTVNETSLIDQNWRRLTEVTRSYDFSSNPYFHIVFDRYYNQMLVALNDLIELGGDSNRVEIFDQLKTEMEEYNGLYKSYQALQAQTDDYRKELRKAGEALTLLGEDYQGNLTYQRYIRQALAIWAKIQAKDYAREAVAMDAELQELQNFKNKISSLYLASTVKDALNSFCSIAELFVNNYQEARIAEVKRFEKAKDIMWDVRSISDMGQGDIIAMGNQSARIVDSVQRTVILALIVLLLLGFILSYYLPGSIANPILRGIGLAEKISQGNLSVRFETDRKDEVGRLNIALDNMVKNLRSVILNIRAGAKEMVEASSSLMKESSDLAEGASEQASAAEEVSSSMEEMYANIQQNSENARQTESIAQKAAKDMNHSNQLSEKAADYLEEITSKISVIGEIAFQTNILALNAAVEAARAGVEGRGFAVVAAEVRKLAERSQQAANEINKVSSQTISSSRQTREMLLELTPEIEKTAGLIQEISVASMEQLSGVEQINNALQQLNQVTQRNAANSEEISLAAQRIDKLSERLEKAVSVFKLNDDGSHSDLSNNSTDFSNSQQSRKDSAMMTDEVGKPKKSKTSKLKEDEKKSGKVRKSDFSDDDYEQF</sequence>
<dbReference type="PANTHER" id="PTHR43531:SF11">
    <property type="entry name" value="METHYL-ACCEPTING CHEMOTAXIS PROTEIN 3"/>
    <property type="match status" value="1"/>
</dbReference>
<evidence type="ECO:0000313" key="10">
    <source>
        <dbReference type="Proteomes" id="UP000181976"/>
    </source>
</evidence>
<dbReference type="SMART" id="SM00283">
    <property type="entry name" value="MA"/>
    <property type="match status" value="1"/>
</dbReference>
<dbReference type="EMBL" id="FONA01000024">
    <property type="protein sequence ID" value="SFE95753.1"/>
    <property type="molecule type" value="Genomic_DNA"/>
</dbReference>
<feature type="compositionally biased region" description="Polar residues" evidence="5">
    <location>
        <begin position="593"/>
        <end position="607"/>
    </location>
</feature>
<keyword evidence="4" id="KW-0175">Coiled coil</keyword>
<dbReference type="STRING" id="385682.SAMN05444380_12421"/>